<proteinExistence type="predicted"/>
<feature type="compositionally biased region" description="Polar residues" evidence="1">
    <location>
        <begin position="369"/>
        <end position="399"/>
    </location>
</feature>
<evidence type="ECO:0000256" key="1">
    <source>
        <dbReference type="SAM" id="MobiDB-lite"/>
    </source>
</evidence>
<dbReference type="RefSeq" id="XP_018988492.1">
    <property type="nucleotide sequence ID" value="XM_019127768.1"/>
</dbReference>
<feature type="domain" description="Csf1 N-terminal" evidence="3">
    <location>
        <begin position="1391"/>
        <end position="1560"/>
    </location>
</feature>
<dbReference type="GO" id="GO:0006113">
    <property type="term" value="P:fermentation"/>
    <property type="evidence" value="ECO:0007669"/>
    <property type="project" value="InterPro"/>
</dbReference>
<feature type="compositionally biased region" description="Basic and acidic residues" evidence="1">
    <location>
        <begin position="2396"/>
        <end position="2416"/>
    </location>
</feature>
<organism evidence="5 6">
    <name type="scientific">Babjeviella inositovora NRRL Y-12698</name>
    <dbReference type="NCBI Taxonomy" id="984486"/>
    <lineage>
        <taxon>Eukaryota</taxon>
        <taxon>Fungi</taxon>
        <taxon>Dikarya</taxon>
        <taxon>Ascomycota</taxon>
        <taxon>Saccharomycotina</taxon>
        <taxon>Pichiomycetes</taxon>
        <taxon>Serinales incertae sedis</taxon>
        <taxon>Babjeviella</taxon>
    </lineage>
</organism>
<feature type="transmembrane region" description="Helical" evidence="2">
    <location>
        <begin position="20"/>
        <end position="40"/>
    </location>
</feature>
<feature type="domain" description="Csf1 N-terminal" evidence="3">
    <location>
        <begin position="34"/>
        <end position="167"/>
    </location>
</feature>
<feature type="region of interest" description="Disordered" evidence="1">
    <location>
        <begin position="359"/>
        <end position="407"/>
    </location>
</feature>
<dbReference type="InterPro" id="IPR029636">
    <property type="entry name" value="Csf1"/>
</dbReference>
<keyword evidence="2" id="KW-1133">Transmembrane helix</keyword>
<feature type="region of interest" description="Disordered" evidence="1">
    <location>
        <begin position="2395"/>
        <end position="2515"/>
    </location>
</feature>
<dbReference type="InterPro" id="IPR056779">
    <property type="entry name" value="Csf1_C"/>
</dbReference>
<keyword evidence="6" id="KW-1185">Reference proteome</keyword>
<dbReference type="STRING" id="984486.A0A1E3R032"/>
<dbReference type="GeneID" id="30145621"/>
<feature type="compositionally biased region" description="Polar residues" evidence="1">
    <location>
        <begin position="2484"/>
        <end position="2497"/>
    </location>
</feature>
<evidence type="ECO:0000256" key="2">
    <source>
        <dbReference type="SAM" id="Phobius"/>
    </source>
</evidence>
<dbReference type="PANTHER" id="PTHR32085">
    <property type="entry name" value="PROTEIN CSF1"/>
    <property type="match status" value="1"/>
</dbReference>
<evidence type="ECO:0000313" key="5">
    <source>
        <dbReference type="EMBL" id="ODQ83164.1"/>
    </source>
</evidence>
<name>A0A1E3R032_9ASCO</name>
<evidence type="ECO:0000259" key="4">
    <source>
        <dbReference type="Pfam" id="PF25038"/>
    </source>
</evidence>
<feature type="domain" description="Csf1 C-terminal region" evidence="4">
    <location>
        <begin position="2516"/>
        <end position="3132"/>
    </location>
</feature>
<dbReference type="Pfam" id="PF25038">
    <property type="entry name" value="Csf1_C"/>
    <property type="match status" value="2"/>
</dbReference>
<protein>
    <recommendedName>
        <fullName evidence="7">Protein CSF1</fullName>
    </recommendedName>
</protein>
<dbReference type="Proteomes" id="UP000094336">
    <property type="component" value="Unassembled WGS sequence"/>
</dbReference>
<keyword evidence="2" id="KW-0472">Membrane</keyword>
<dbReference type="PANTHER" id="PTHR32085:SF3">
    <property type="entry name" value="PROTEIN CSF1"/>
    <property type="match status" value="1"/>
</dbReference>
<dbReference type="GO" id="GO:0016020">
    <property type="term" value="C:membrane"/>
    <property type="evidence" value="ECO:0007669"/>
    <property type="project" value="InterPro"/>
</dbReference>
<evidence type="ECO:0008006" key="7">
    <source>
        <dbReference type="Google" id="ProtNLM"/>
    </source>
</evidence>
<feature type="compositionally biased region" description="Polar residues" evidence="1">
    <location>
        <begin position="2422"/>
        <end position="2439"/>
    </location>
</feature>
<dbReference type="EMBL" id="KV454426">
    <property type="protein sequence ID" value="ODQ83164.1"/>
    <property type="molecule type" value="Genomic_DNA"/>
</dbReference>
<keyword evidence="2" id="KW-0812">Transmembrane</keyword>
<dbReference type="Pfam" id="PF21678">
    <property type="entry name" value="Csf1_N"/>
    <property type="match status" value="4"/>
</dbReference>
<feature type="domain" description="Csf1 N-terminal" evidence="3">
    <location>
        <begin position="809"/>
        <end position="1239"/>
    </location>
</feature>
<reference evidence="6" key="1">
    <citation type="submission" date="2016-05" db="EMBL/GenBank/DDBJ databases">
        <title>Comparative genomics of biotechnologically important yeasts.</title>
        <authorList>
            <consortium name="DOE Joint Genome Institute"/>
            <person name="Riley R."/>
            <person name="Haridas S."/>
            <person name="Wolfe K.H."/>
            <person name="Lopes M.R."/>
            <person name="Hittinger C.T."/>
            <person name="Goker M."/>
            <person name="Salamov A."/>
            <person name="Wisecaver J."/>
            <person name="Long T.M."/>
            <person name="Aerts A.L."/>
            <person name="Barry K."/>
            <person name="Choi C."/>
            <person name="Clum A."/>
            <person name="Coughlan A.Y."/>
            <person name="Deshpande S."/>
            <person name="Douglass A.P."/>
            <person name="Hanson S.J."/>
            <person name="Klenk H.-P."/>
            <person name="Labutti K."/>
            <person name="Lapidus A."/>
            <person name="Lindquist E."/>
            <person name="Lipzen A."/>
            <person name="Meier-Kolthoff J.P."/>
            <person name="Ohm R.A."/>
            <person name="Otillar R.P."/>
            <person name="Pangilinan J."/>
            <person name="Peng Y."/>
            <person name="Rokas A."/>
            <person name="Rosa C.A."/>
            <person name="Scheuner C."/>
            <person name="Sibirny A.A."/>
            <person name="Slot J.C."/>
            <person name="Stielow J.B."/>
            <person name="Sun H."/>
            <person name="Kurtzman C.P."/>
            <person name="Blackwell M."/>
            <person name="Grigoriev I.V."/>
            <person name="Jeffries T.W."/>
        </authorList>
    </citation>
    <scope>NUCLEOTIDE SEQUENCE [LARGE SCALE GENOMIC DNA]</scope>
    <source>
        <strain evidence="6">NRRL Y-12698</strain>
    </source>
</reference>
<feature type="domain" description="Csf1 C-terminal region" evidence="4">
    <location>
        <begin position="2063"/>
        <end position="2378"/>
    </location>
</feature>
<feature type="domain" description="Csf1 N-terminal" evidence="3">
    <location>
        <begin position="389"/>
        <end position="781"/>
    </location>
</feature>
<sequence length="3132" mass="345953">MDLSLQYILIHLNQSGQLRVVFMLYWILILMLTIFVLLYFNRLMGCLVTYMLDVVVWRMYRVKISVQSVKVSFLGGKVLFRNLTVVTQDGILCLTRGSVKWRYWLVRTRDSEYSNTINHRSPRKKNALPSRFVVEVDGLEVFVFNRSMAFEAALDMVSEDSSESFEVSSQTPLIKVSPLAKHLRSLPIEVLVKKGAIIFGNHTTPTLLTLSFLTADGDIDIATANSPLDLYRFVFSYKLHTFDAFMKTNPTYNSEPLHEKANAIHSATVRRNIKMKRALRSFFRLTPVRALFLRASVQPAPGQKWRGLRQYMEMGDYTPGQDIPAGRADEYAKVSNLVTAEMCEVVYYYDIPGPGPFGHANGLEDQGSGFAQMSDEASSQANRPAQENVSDKTNPSAQASHPGPAFGTDLDPLTGIDIILSRATVNYGPWANKQRAALQSMLLPTVCRDTQLTTPLMRTYSGFKIFMEVHDELIFRVPFREPSKERANVRDDVSASPSRPFGWIELKVDEFSTMTFDTSYIPTASGWANRFQVTLSEPELRTSINHDILFKADKHLVTGDCGYPLAWNGDVKWSFTNESHNAEIFVLREHVALLSDMSSDFAGGDPVSYEMFRPFVYELRWAIVNGYGIYMNVNDGNIINNPLDFGDNCFLLFAGSSITLDAVLPMDQVYAKSTTIEYDIHTPMFDLRLLTPPWNTINGFLGDNKVARAHNFGISGSYTYHSAVEINMVDTIVIAFCGDEVTLVCYGFLVRYFMIIMENYFGASTHFKTLQEYHTSMAARPESGGPGNLPKDLPGAPVVPPAVPPVALRVENEIDVWFSFSVNRGSIVLPSFIYNCASHVALRFDSLDIDIRFTNYYMDLQADFSPITSHFVQCDPLAIFAMINELFHPEMTIAGAAIHAHRMFGLPPLEPTYFCKWDFDFGAIAIDSRPSFFKGLLDSVAAVAFGYEDSENSLVLDLATIHDMTYVSFNCPKAEISLADPEGNGAVVVSLQPLAFTFNDIANARYSDLVDLQVPAIAVKVIDATGNIIGGLETSIHLSNFCQKREFEKTRDLQQQHVRLHDGPFHRCPFVLAEMYRDEGYNAAYGSIVPSVSFPELSIPLNEETSDDFLDEALEGISGAASGAPSVTSGETSDESFSGQSFFPKTHMFGSNLPPINDYLDYDFSPAAKPDPAYEYDSVVVNLGAVLGFISISSLPMLLNLVKAFEVHDIESVMDNLQIDVIKRLQSFLKVNSSVKNTRFITSLVLLRLGEFTFPTMAEALASPNGEGVYIFLENPSLVSSFKTIRIPDKPMGAPDSMASEFTCAVHLKEVLVEIQGSDEWSKAVALRVADLELWCDKTAGIIDPGEVWRDEASVGLETSGLNFQLNSRLGNAFRRTIRPSPSRNPSIAASIRLRTCKLLLVSHRMKWLGSFLHALMGDLSALQREAGRALRSSNDREVELLLKVAAASRAVVHDSAVITKPAYIIRVSKDHVRSNDSWRVITRLRHVLHTLPRTWHATVNQSLQENTWIPPPDVAARVLEIFADWRSWEFVDINNSYVFSHVFPTVFTRKVSETLDWRVSTSVEDFAIRMVSENAEDDFVNLGYWDMYTTGEMKDMIEVSVEMKLESYRSKVSTMLVVVRELIEEIAKAGTDGSRVEPDKSKTVPETDNIKVTPEVLGPLEVPLASVSSPSRPLSLSFTCLVDNCEQYLDLGSGLAVLSATTRGWSINSQARIEPLTSPITLSMKVDSTDVGLLYGGLRMFSSKVTDTTLVVANVGPLIGGSRLVDIEMMDVDLSSDSGVGPFLQLITELLEAEREVIMSFMSEKVEPSDLPSESTLASKSSQLIPATSKRAPEALASLLVNLGIIDFTSRIRHFNSKVKMVSHLGQVYVSDAALKVRLDQETVAVSSRFKVLVIGLLSAETTVWRSENKDFETLASVAIAETVSLRVLLQSGAFEVFFPHPTVLGESLFSIQSDAVALKGQTEVIRETIKAFGGNHGNTNPGKHGSTVLFNIHAVHNHIGITTKSLDQRVKLEVSRINLQASNGSHTTKSLVPVYGSLSLAAKLFASSQTVLDMGFHLRVLNPVQSSESALQTLQVESEHCRVFLSPIIVALFVEMGGSMAALVPKPAEEPASSFAESGSDFMAIETIMSFYAIQILCYNFCFGWSFGDAAEMAYPGINFGCERVFAVTEKGLGKLTLMKAYVSVARGSHSDDFYPILAELDALNRAFLPKVQVVVVRTKDGIGRDINIRVTGEKLDVKFSSTSIRLVENLLKSIALVTDLVTDLLPKPAPMPIRSEEVDYMEALGSKFTSIQCMMSFAGGTFLLYVPLDEQTAPTLSLQSPPVKILLLYNKVSGGIKKHVVNLQVLASSSDNTVYSSCVPVLMDIYRNAIEMVKMELITKLPEGELVAKQTVKPHESIKEVDKRSDPKKETSEKANGNHGDSNSTTRGASKSSSRETLGYKSGSTQTSNGSGNGHIQNIPPEPLQPISNTPRPIPAPLDSSEFSGPLGTSSVDSVSGLPDTRNPNPDDRNSTQSQIIRLLKDTDFHLGVRIASQRLSLSCEPTAKVEAIVGIGLINLEVMNSPDGAQLGGSVKINALTASLQHIFSRQVSALISVDQLSLTSLMGLRIQSFATAGSLSAVRTYVNFKQLQDVHLFVDIWMPVTPNGPPKTVSRTLALRFREVSATQTFPWVVNFVIMDVLVEVDLGQSLGIVTLLLDQFWLVSRRKVDWSQSMKLGVQSVSLASKGRLSGGVVLKDIGVHSAISWTLGTEILDIPLVKLSVSLGSLQVKTAFDYHSFLIANVENLSIHVFNQRSGMMDDRLAVVGNCDTIEAYVTALAASNLLDITNTLQQIVSDSKTSYSEVLRDSASAPMEEEIAKPEGPLIFRLKTVFAVSVHQLVLQVYPSSLLDPQVLVVKLADSNALFKQVFYENRMKDTLTLRVLDVSVAVSSFKKQRPEDDINRLSVSEFVKHSRGAQGGTIFVFPAVEVAMTTFQTPESNRVGYLFRSVFDGKVDVRWNLGSVNFIREMGAVHYKAIESRMARDYTTNFDSKDLSLSRDESFIPAPTTTDPDLPLPTSTLDRVKYVYEALEPPIINSPQLKELGNATPPLEWFGVHRGEFPSVTHRVIIVALQKIVAEAEARYTKTLGKA</sequence>
<dbReference type="InterPro" id="IPR048636">
    <property type="entry name" value="Csf1_N"/>
</dbReference>
<evidence type="ECO:0000313" key="6">
    <source>
        <dbReference type="Proteomes" id="UP000094336"/>
    </source>
</evidence>
<evidence type="ECO:0000259" key="3">
    <source>
        <dbReference type="Pfam" id="PF21678"/>
    </source>
</evidence>
<gene>
    <name evidence="5" type="ORF">BABINDRAFT_159609</name>
</gene>
<dbReference type="OrthoDB" id="10051416at2759"/>
<accession>A0A1E3R032</accession>